<dbReference type="eggNOG" id="KOG2334">
    <property type="taxonomic scope" value="Eukaryota"/>
</dbReference>
<dbReference type="PROSITE" id="PS01136">
    <property type="entry name" value="UPF0034"/>
    <property type="match status" value="1"/>
</dbReference>
<dbReference type="PANTHER" id="PTHR45936:SF1">
    <property type="entry name" value="TRNA-DIHYDROURIDINE(20) SYNTHASE [NAD(P)+]-LIKE"/>
    <property type="match status" value="1"/>
</dbReference>
<comment type="cofactor">
    <cofactor evidence="1">
        <name>FMN</name>
        <dbReference type="ChEBI" id="CHEBI:58210"/>
    </cofactor>
</comment>
<dbReference type="Proteomes" id="UP000000542">
    <property type="component" value="Chromosome 36"/>
</dbReference>
<dbReference type="VEuPathDB" id="TriTrypDB:LMJFC_360011200"/>
<dbReference type="InterPro" id="IPR052582">
    <property type="entry name" value="tRNA-DUS-like"/>
</dbReference>
<evidence type="ECO:0000256" key="1">
    <source>
        <dbReference type="ARBA" id="ARBA00001917"/>
    </source>
</evidence>
<sequence>MEFRRRRVPLTLASAMKVEESMFYQTTILAPMVRVCSPGFRALCGAHGADVVFTEEVVAAKLATCQREVVRYPTVDTPMAEYVSYDPFKHTYKRTVVLSTPVLPDTTYGGQKADRISAPRTVLQLGVADPARGAAAALVCSNDIDGIDINMGCPKKFSVHNGFGAALMKRPEVGGAIVRAVHGAVNSDSNVEARGGKRVAVSLKTRLQDTAEATVGMLRAILAASQHTPANPVLHAITIHARTPDQRPEQAPLYDRAAEVVRACRADAAFEGICWVLNGSVLSRQDGEAKCARYGFDAAMIARAALEDARCFHRKGSELPASSAAHDGEAQSTEDAEEYAMAIMKELFFYSVRYRTLFNNFKYHLTRAFPVVRALKPFMEEVQLELRSYADCYEFFHLTVEEKALADSCAHTVELLAEKPASTRKRAAVTAAASEEDGEQAHKLARVETTTKASI</sequence>
<dbReference type="GO" id="GO:0017150">
    <property type="term" value="F:tRNA dihydrouridine synthase activity"/>
    <property type="evidence" value="ECO:0000318"/>
    <property type="project" value="GO_Central"/>
</dbReference>
<dbReference type="EMBL" id="FR796432">
    <property type="protein sequence ID" value="CAJ08998.1"/>
    <property type="molecule type" value="Genomic_DNA"/>
</dbReference>
<keyword evidence="3" id="KW-0288">FMN</keyword>
<keyword evidence="5" id="KW-0560">Oxidoreductase</keyword>
<dbReference type="OMA" id="EDGEQAH"/>
<dbReference type="STRING" id="5664.Q4Q231"/>
<name>Q4Q231_LEIMA</name>
<dbReference type="Pfam" id="PF01207">
    <property type="entry name" value="Dus"/>
    <property type="match status" value="1"/>
</dbReference>
<dbReference type="InterPro" id="IPR018517">
    <property type="entry name" value="tRNA_hU_synthase_CS"/>
</dbReference>
<dbReference type="RefSeq" id="XP_001686617.1">
    <property type="nucleotide sequence ID" value="XM_001686565.1"/>
</dbReference>
<feature type="region of interest" description="Disordered" evidence="6">
    <location>
        <begin position="427"/>
        <end position="455"/>
    </location>
</feature>
<dbReference type="InParanoid" id="Q4Q231"/>
<evidence type="ECO:0000256" key="3">
    <source>
        <dbReference type="ARBA" id="ARBA00022643"/>
    </source>
</evidence>
<organism evidence="8 9">
    <name type="scientific">Leishmania major</name>
    <dbReference type="NCBI Taxonomy" id="5664"/>
    <lineage>
        <taxon>Eukaryota</taxon>
        <taxon>Discoba</taxon>
        <taxon>Euglenozoa</taxon>
        <taxon>Kinetoplastea</taxon>
        <taxon>Metakinetoplastina</taxon>
        <taxon>Trypanosomatida</taxon>
        <taxon>Trypanosomatidae</taxon>
        <taxon>Leishmaniinae</taxon>
        <taxon>Leishmania</taxon>
    </lineage>
</organism>
<evidence type="ECO:0000256" key="4">
    <source>
        <dbReference type="ARBA" id="ARBA00022694"/>
    </source>
</evidence>
<dbReference type="VEuPathDB" id="TriTrypDB:LMJSD75_360010000"/>
<protein>
    <submittedName>
        <fullName evidence="8">Dihydrouridine synthase domain protein-like protein</fullName>
    </submittedName>
</protein>
<dbReference type="Gene3D" id="3.20.20.70">
    <property type="entry name" value="Aldolase class I"/>
    <property type="match status" value="1"/>
</dbReference>
<evidence type="ECO:0000256" key="6">
    <source>
        <dbReference type="SAM" id="MobiDB-lite"/>
    </source>
</evidence>
<dbReference type="GO" id="GO:0050660">
    <property type="term" value="F:flavin adenine dinucleotide binding"/>
    <property type="evidence" value="ECO:0007669"/>
    <property type="project" value="InterPro"/>
</dbReference>
<dbReference type="CDD" id="cd02801">
    <property type="entry name" value="DUS_like_FMN"/>
    <property type="match status" value="1"/>
</dbReference>
<evidence type="ECO:0000313" key="9">
    <source>
        <dbReference type="Proteomes" id="UP000000542"/>
    </source>
</evidence>
<evidence type="ECO:0000313" key="8">
    <source>
        <dbReference type="EMBL" id="CAJ08998.1"/>
    </source>
</evidence>
<dbReference type="InterPro" id="IPR013785">
    <property type="entry name" value="Aldolase_TIM"/>
</dbReference>
<keyword evidence="4" id="KW-0819">tRNA processing</keyword>
<dbReference type="VEuPathDB" id="TriTrypDB:LMJLV39_360010100"/>
<accession>Q4Q231</accession>
<dbReference type="HOGENOM" id="CLU_630933_0_0_1"/>
<evidence type="ECO:0000256" key="2">
    <source>
        <dbReference type="ARBA" id="ARBA00022630"/>
    </source>
</evidence>
<reference evidence="8 9" key="2">
    <citation type="journal article" date="2011" name="Genome Res.">
        <title>Chromosome and gene copy number variation allow major structural change between species and strains of Leishmania.</title>
        <authorList>
            <person name="Rogers M.B."/>
            <person name="Hilley J.D."/>
            <person name="Dickens N.J."/>
            <person name="Wilkes J."/>
            <person name="Bates P.A."/>
            <person name="Depledge D.P."/>
            <person name="Harris D."/>
            <person name="Her Y."/>
            <person name="Herzyk P."/>
            <person name="Imamura H."/>
            <person name="Otto T.D."/>
            <person name="Sanders M."/>
            <person name="Seeger K."/>
            <person name="Dujardin J.C."/>
            <person name="Berriman M."/>
            <person name="Smith D.F."/>
            <person name="Hertz-Fowler C."/>
            <person name="Mottram J.C."/>
        </authorList>
    </citation>
    <scope>NUCLEOTIDE SEQUENCE [LARGE SCALE GENOMIC DNA]</scope>
    <source>
        <strain evidence="9">MHOM/IL/81/Friedlin</strain>
    </source>
</reference>
<dbReference type="GeneID" id="5655295"/>
<dbReference type="InterPro" id="IPR035587">
    <property type="entry name" value="DUS-like_FMN-bd"/>
</dbReference>
<reference evidence="8 9" key="1">
    <citation type="journal article" date="2005" name="Science">
        <title>The genome of the kinetoplastid parasite, Leishmania major.</title>
        <authorList>
            <person name="Ivens A.C."/>
            <person name="Peacock C.S."/>
            <person name="Worthey E.A."/>
            <person name="Murphy L."/>
            <person name="Aggarwal G."/>
            <person name="Berriman M."/>
            <person name="Sisk E."/>
            <person name="Rajandream M.A."/>
            <person name="Adlem E."/>
            <person name="Aert R."/>
            <person name="Anupama A."/>
            <person name="Apostolou Z."/>
            <person name="Attipoe P."/>
            <person name="Bason N."/>
            <person name="Bauser C."/>
            <person name="Beck A."/>
            <person name="Beverley S.M."/>
            <person name="Bianchettin G."/>
            <person name="Borzym K."/>
            <person name="Bothe G."/>
            <person name="Bruschi C.V."/>
            <person name="Collins M."/>
            <person name="Cadag E."/>
            <person name="Ciarloni L."/>
            <person name="Clayton C."/>
            <person name="Coulson R.M."/>
            <person name="Cronin A."/>
            <person name="Cruz A.K."/>
            <person name="Davies R.M."/>
            <person name="De Gaudenzi J."/>
            <person name="Dobson D.E."/>
            <person name="Duesterhoeft A."/>
            <person name="Fazelina G."/>
            <person name="Fosker N."/>
            <person name="Frasch A.C."/>
            <person name="Fraser A."/>
            <person name="Fuchs M."/>
            <person name="Gabel C."/>
            <person name="Goble A."/>
            <person name="Goffeau A."/>
            <person name="Harris D."/>
            <person name="Hertz-Fowler C."/>
            <person name="Hilbert H."/>
            <person name="Horn D."/>
            <person name="Huang Y."/>
            <person name="Klages S."/>
            <person name="Knights A."/>
            <person name="Kube M."/>
            <person name="Larke N."/>
            <person name="Litvin L."/>
            <person name="Lord A."/>
            <person name="Louie T."/>
            <person name="Marra M."/>
            <person name="Masuy D."/>
            <person name="Matthews K."/>
            <person name="Michaeli S."/>
            <person name="Mottram J.C."/>
            <person name="Muller-Auer S."/>
            <person name="Munden H."/>
            <person name="Nelson S."/>
            <person name="Norbertczak H."/>
            <person name="Oliver K."/>
            <person name="O'neil S."/>
            <person name="Pentony M."/>
            <person name="Pohl T.M."/>
            <person name="Price C."/>
            <person name="Purnelle B."/>
            <person name="Quail M.A."/>
            <person name="Rabbinowitsch E."/>
            <person name="Reinhardt R."/>
            <person name="Rieger M."/>
            <person name="Rinta J."/>
            <person name="Robben J."/>
            <person name="Robertson L."/>
            <person name="Ruiz J.C."/>
            <person name="Rutter S."/>
            <person name="Saunders D."/>
            <person name="Schafer M."/>
            <person name="Schein J."/>
            <person name="Schwartz D.C."/>
            <person name="Seeger K."/>
            <person name="Seyler A."/>
            <person name="Sharp S."/>
            <person name="Shin H."/>
            <person name="Sivam D."/>
            <person name="Squares R."/>
            <person name="Squares S."/>
            <person name="Tosato V."/>
            <person name="Vogt C."/>
            <person name="Volckaert G."/>
            <person name="Wambutt R."/>
            <person name="Warren T."/>
            <person name="Wedler H."/>
            <person name="Woodward J."/>
            <person name="Zhou S."/>
            <person name="Zimmermann W."/>
            <person name="Smith D.F."/>
            <person name="Blackwell J.M."/>
            <person name="Stuart K.D."/>
            <person name="Barrell B."/>
            <person name="Myler P.J."/>
        </authorList>
    </citation>
    <scope>NUCLEOTIDE SEQUENCE [LARGE SCALE GENOMIC DNA]</scope>
    <source>
        <strain evidence="9">MHOM/IL/81/Friedlin</strain>
    </source>
</reference>
<gene>
    <name evidence="8" type="ORF">LMJF_36_0470</name>
</gene>
<proteinExistence type="predicted"/>
<evidence type="ECO:0000256" key="5">
    <source>
        <dbReference type="ARBA" id="ARBA00023002"/>
    </source>
</evidence>
<keyword evidence="2" id="KW-0285">Flavoprotein</keyword>
<dbReference type="KEGG" id="lma:LMJF_36_0470"/>
<dbReference type="GO" id="GO:0002943">
    <property type="term" value="P:tRNA dihydrouridine synthesis"/>
    <property type="evidence" value="ECO:0000318"/>
    <property type="project" value="GO_Central"/>
</dbReference>
<keyword evidence="9" id="KW-1185">Reference proteome</keyword>
<dbReference type="AlphaFoldDB" id="Q4Q231"/>
<dbReference type="FunCoup" id="Q4Q231">
    <property type="interactions" value="291"/>
</dbReference>
<evidence type="ECO:0000259" key="7">
    <source>
        <dbReference type="Pfam" id="PF01207"/>
    </source>
</evidence>
<feature type="domain" description="DUS-like FMN-binding" evidence="7">
    <location>
        <begin position="110"/>
        <end position="316"/>
    </location>
</feature>
<dbReference type="VEuPathDB" id="TriTrypDB:LmjF.36.0470"/>
<dbReference type="GO" id="GO:0005737">
    <property type="term" value="C:cytoplasm"/>
    <property type="evidence" value="ECO:0000318"/>
    <property type="project" value="GO_Central"/>
</dbReference>
<dbReference type="SUPFAM" id="SSF51395">
    <property type="entry name" value="FMN-linked oxidoreductases"/>
    <property type="match status" value="1"/>
</dbReference>
<dbReference type="PANTHER" id="PTHR45936">
    <property type="entry name" value="TRNA-DIHYDROURIDINE(20) SYNTHASE [NAD(P)+]-LIKE"/>
    <property type="match status" value="1"/>
</dbReference>